<dbReference type="EMBL" id="KN846984">
    <property type="protein sequence ID" value="KIW95376.1"/>
    <property type="molecule type" value="Genomic_DNA"/>
</dbReference>
<feature type="repeat" description="WD" evidence="3">
    <location>
        <begin position="9"/>
        <end position="50"/>
    </location>
</feature>
<keyword evidence="5" id="KW-1185">Reference proteome</keyword>
<reference evidence="4" key="1">
    <citation type="submission" date="2015-01" db="EMBL/GenBank/DDBJ databases">
        <title>The Genome Sequence of Cladophialophora bantiana CBS 173.52.</title>
        <authorList>
            <consortium name="The Broad Institute Genomics Platform"/>
            <person name="Cuomo C."/>
            <person name="de Hoog S."/>
            <person name="Gorbushina A."/>
            <person name="Stielow B."/>
            <person name="Teixiera M."/>
            <person name="Abouelleil A."/>
            <person name="Chapman S.B."/>
            <person name="Priest M."/>
            <person name="Young S.K."/>
            <person name="Wortman J."/>
            <person name="Nusbaum C."/>
            <person name="Birren B."/>
        </authorList>
    </citation>
    <scope>NUCLEOTIDE SEQUENCE [LARGE SCALE GENOMIC DNA]</scope>
    <source>
        <strain evidence="4">CBS 173.52</strain>
    </source>
</reference>
<dbReference type="OrthoDB" id="308449at2759"/>
<dbReference type="PANTHER" id="PTHR19879">
    <property type="entry name" value="TRANSCRIPTION INITIATION FACTOR TFIID"/>
    <property type="match status" value="1"/>
</dbReference>
<evidence type="ECO:0008006" key="6">
    <source>
        <dbReference type="Google" id="ProtNLM"/>
    </source>
</evidence>
<dbReference type="PROSITE" id="PS50082">
    <property type="entry name" value="WD_REPEATS_2"/>
    <property type="match status" value="2"/>
</dbReference>
<evidence type="ECO:0000313" key="4">
    <source>
        <dbReference type="EMBL" id="KIW95376.1"/>
    </source>
</evidence>
<proteinExistence type="predicted"/>
<dbReference type="PROSITE" id="PS50294">
    <property type="entry name" value="WD_REPEATS_REGION"/>
    <property type="match status" value="1"/>
</dbReference>
<dbReference type="SUPFAM" id="SSF50978">
    <property type="entry name" value="WD40 repeat-like"/>
    <property type="match status" value="1"/>
</dbReference>
<dbReference type="Pfam" id="PF00400">
    <property type="entry name" value="WD40"/>
    <property type="match status" value="2"/>
</dbReference>
<evidence type="ECO:0000256" key="3">
    <source>
        <dbReference type="PROSITE-ProRule" id="PRU00221"/>
    </source>
</evidence>
<dbReference type="Proteomes" id="UP000053789">
    <property type="component" value="Unassembled WGS sequence"/>
</dbReference>
<dbReference type="InterPro" id="IPR036322">
    <property type="entry name" value="WD40_repeat_dom_sf"/>
</dbReference>
<dbReference type="SMART" id="SM00320">
    <property type="entry name" value="WD40"/>
    <property type="match status" value="2"/>
</dbReference>
<dbReference type="RefSeq" id="XP_016622045.1">
    <property type="nucleotide sequence ID" value="XM_016761707.1"/>
</dbReference>
<feature type="repeat" description="WD" evidence="3">
    <location>
        <begin position="50"/>
        <end position="94"/>
    </location>
</feature>
<dbReference type="PANTHER" id="PTHR19879:SF9">
    <property type="entry name" value="TRANSCRIPTION INITIATION FACTOR TFIID SUBUNIT 5"/>
    <property type="match status" value="1"/>
</dbReference>
<dbReference type="Gene3D" id="2.130.10.10">
    <property type="entry name" value="YVTN repeat-like/Quinoprotein amine dehydrogenase"/>
    <property type="match status" value="1"/>
</dbReference>
<sequence length="144" mass="16288">MEDSFSPVLQTEGDIVTDVAYSPNGAVAVAVSRDKCIYVWDIVSDQRVGYFNHDDTVYSVQFFSPPGLSLGLLSASFDGTIRFWAFEESNPTGLMFANIERPYRSCSQRNIQPSEWPDHFEQRGRQCLLLGCIDWQSRTGFGWS</sequence>
<dbReference type="VEuPathDB" id="FungiDB:Z519_03960"/>
<keyword evidence="1 3" id="KW-0853">WD repeat</keyword>
<dbReference type="InterPro" id="IPR015943">
    <property type="entry name" value="WD40/YVTN_repeat-like_dom_sf"/>
</dbReference>
<dbReference type="InterPro" id="IPR019775">
    <property type="entry name" value="WD40_repeat_CS"/>
</dbReference>
<dbReference type="HOGENOM" id="CLU_1796264_0_0_1"/>
<dbReference type="AlphaFoldDB" id="A0A0D2EZL1"/>
<gene>
    <name evidence="4" type="ORF">Z519_03960</name>
</gene>
<evidence type="ECO:0000313" key="5">
    <source>
        <dbReference type="Proteomes" id="UP000053789"/>
    </source>
</evidence>
<keyword evidence="2" id="KW-0677">Repeat</keyword>
<organism evidence="4 5">
    <name type="scientific">Cladophialophora bantiana (strain ATCC 10958 / CBS 173.52 / CDC B-1940 / NIH 8579)</name>
    <name type="common">Xylohypha bantiana</name>
    <dbReference type="NCBI Taxonomy" id="1442370"/>
    <lineage>
        <taxon>Eukaryota</taxon>
        <taxon>Fungi</taxon>
        <taxon>Dikarya</taxon>
        <taxon>Ascomycota</taxon>
        <taxon>Pezizomycotina</taxon>
        <taxon>Eurotiomycetes</taxon>
        <taxon>Chaetothyriomycetidae</taxon>
        <taxon>Chaetothyriales</taxon>
        <taxon>Herpotrichiellaceae</taxon>
        <taxon>Cladophialophora</taxon>
    </lineage>
</organism>
<dbReference type="InterPro" id="IPR001680">
    <property type="entry name" value="WD40_rpt"/>
</dbReference>
<accession>A0A0D2EZL1</accession>
<name>A0A0D2EZL1_CLAB1</name>
<dbReference type="GeneID" id="27696888"/>
<evidence type="ECO:0000256" key="2">
    <source>
        <dbReference type="ARBA" id="ARBA00022737"/>
    </source>
</evidence>
<protein>
    <recommendedName>
        <fullName evidence="6">WD40 repeat-like protein</fullName>
    </recommendedName>
</protein>
<dbReference type="PROSITE" id="PS00678">
    <property type="entry name" value="WD_REPEATS_1"/>
    <property type="match status" value="1"/>
</dbReference>
<evidence type="ECO:0000256" key="1">
    <source>
        <dbReference type="ARBA" id="ARBA00022574"/>
    </source>
</evidence>